<evidence type="ECO:0000256" key="2">
    <source>
        <dbReference type="ARBA" id="ARBA00022676"/>
    </source>
</evidence>
<evidence type="ECO:0000313" key="9">
    <source>
        <dbReference type="Proteomes" id="UP001497392"/>
    </source>
</evidence>
<name>A0ABP1GK31_9CHLO</name>
<feature type="compositionally biased region" description="Basic and acidic residues" evidence="6">
    <location>
        <begin position="48"/>
        <end position="59"/>
    </location>
</feature>
<dbReference type="PANTHER" id="PTHR31042:SF145">
    <property type="entry name" value="CORE-2_I-BRANCHING BETA-1,6-N-ACETYLGLUCOSAMINYLTRANSFERASE FAMILY PROTEIN"/>
    <property type="match status" value="1"/>
</dbReference>
<dbReference type="PANTHER" id="PTHR31042">
    <property type="entry name" value="CORE-2/I-BRANCHING BETA-1,6-N-ACETYLGLUCOSAMINYLTRANSFERASE FAMILY PROTEIN-RELATED"/>
    <property type="match status" value="1"/>
</dbReference>
<comment type="caution">
    <text evidence="8">The sequence shown here is derived from an EMBL/GenBank/DDBJ whole genome shotgun (WGS) entry which is preliminary data.</text>
</comment>
<feature type="signal peptide" evidence="7">
    <location>
        <begin position="1"/>
        <end position="19"/>
    </location>
</feature>
<keyword evidence="2" id="KW-0328">Glycosyltransferase</keyword>
<dbReference type="InterPro" id="IPR044174">
    <property type="entry name" value="BC10-like"/>
</dbReference>
<evidence type="ECO:0000256" key="7">
    <source>
        <dbReference type="SAM" id="SignalP"/>
    </source>
</evidence>
<evidence type="ECO:0000256" key="1">
    <source>
        <dbReference type="ARBA" id="ARBA00004606"/>
    </source>
</evidence>
<organism evidence="8 9">
    <name type="scientific">Coccomyxa viridis</name>
    <dbReference type="NCBI Taxonomy" id="1274662"/>
    <lineage>
        <taxon>Eukaryota</taxon>
        <taxon>Viridiplantae</taxon>
        <taxon>Chlorophyta</taxon>
        <taxon>core chlorophytes</taxon>
        <taxon>Trebouxiophyceae</taxon>
        <taxon>Trebouxiophyceae incertae sedis</taxon>
        <taxon>Coccomyxaceae</taxon>
        <taxon>Coccomyxa</taxon>
    </lineage>
</organism>
<proteinExistence type="predicted"/>
<dbReference type="Proteomes" id="UP001497392">
    <property type="component" value="Unassembled WGS sequence"/>
</dbReference>
<evidence type="ECO:0000313" key="8">
    <source>
        <dbReference type="EMBL" id="CAL5230068.1"/>
    </source>
</evidence>
<evidence type="ECO:0000256" key="4">
    <source>
        <dbReference type="ARBA" id="ARBA00023136"/>
    </source>
</evidence>
<evidence type="ECO:0000256" key="3">
    <source>
        <dbReference type="ARBA" id="ARBA00022679"/>
    </source>
</evidence>
<reference evidence="8 9" key="1">
    <citation type="submission" date="2024-06" db="EMBL/GenBank/DDBJ databases">
        <authorList>
            <person name="Kraege A."/>
            <person name="Thomma B."/>
        </authorList>
    </citation>
    <scope>NUCLEOTIDE SEQUENCE [LARGE SCALE GENOMIC DNA]</scope>
</reference>
<protein>
    <submittedName>
        <fullName evidence="8">G13522 protein</fullName>
    </submittedName>
</protein>
<keyword evidence="3" id="KW-0808">Transferase</keyword>
<keyword evidence="4" id="KW-0472">Membrane</keyword>
<dbReference type="InterPro" id="IPR003406">
    <property type="entry name" value="Glyco_trans_14"/>
</dbReference>
<dbReference type="Pfam" id="PF02485">
    <property type="entry name" value="Branch"/>
    <property type="match status" value="1"/>
</dbReference>
<feature type="region of interest" description="Disordered" evidence="6">
    <location>
        <begin position="33"/>
        <end position="59"/>
    </location>
</feature>
<keyword evidence="7" id="KW-0732">Signal</keyword>
<keyword evidence="5" id="KW-0325">Glycoprotein</keyword>
<keyword evidence="9" id="KW-1185">Reference proteome</keyword>
<gene>
    <name evidence="8" type="primary">g13522</name>
    <name evidence="8" type="ORF">VP750_LOCUS11974</name>
</gene>
<dbReference type="EMBL" id="CAXHTA020000021">
    <property type="protein sequence ID" value="CAL5230068.1"/>
    <property type="molecule type" value="Genomic_DNA"/>
</dbReference>
<evidence type="ECO:0000256" key="6">
    <source>
        <dbReference type="SAM" id="MobiDB-lite"/>
    </source>
</evidence>
<comment type="subcellular location">
    <subcellularLocation>
        <location evidence="1">Membrane</location>
        <topology evidence="1">Single-pass type II membrane protein</topology>
    </subcellularLocation>
</comment>
<sequence>MALSRLVPWVLLLLPIVLCDLLRPPRVTAKNVHKSHITHHSLNTEEEERQHQAEHGWHPTEDTCAKALNVSKVALMFLTRGYVQHHDTWELWFKDVQGSLPLSAMQAEGCTADAISAAGHSCGMSGGPKVLHQQHLFSVLTHVGAAEGFKGFPKESMFHGTVVPTTIKTQWGTHSLTKAILLLMETALEEPLNQRFVLLSESDIPLYPPAVVWLQLTSEHKSRIHSCGDHFYLSKAGRWVGDLASSKLQAQHWRMSDTWFMLIRRHAEVITQDIEIEHEFASNCAYSGADPTGWRRCFSDQHLFASVLSYKGMENETACDSAITNSGSGDSQRPHDFEVTEVTYQRLVGLRNPDETICKDAEAIRVAAGQVAHVSIFNATVCHSHVPGFGGELAPSCPLFARKFGPDVADAVSQLMGVTALLRSPFLSQMD</sequence>
<feature type="chain" id="PRO_5046020396" evidence="7">
    <location>
        <begin position="20"/>
        <end position="431"/>
    </location>
</feature>
<accession>A0ABP1GK31</accession>
<evidence type="ECO:0000256" key="5">
    <source>
        <dbReference type="ARBA" id="ARBA00023180"/>
    </source>
</evidence>